<keyword evidence="1" id="KW-1133">Transmembrane helix</keyword>
<organism evidence="2 3">
    <name type="scientific">Pseudomonas cremoricolorata</name>
    <dbReference type="NCBI Taxonomy" id="157783"/>
    <lineage>
        <taxon>Bacteria</taxon>
        <taxon>Pseudomonadati</taxon>
        <taxon>Pseudomonadota</taxon>
        <taxon>Gammaproteobacteria</taxon>
        <taxon>Pseudomonadales</taxon>
        <taxon>Pseudomonadaceae</taxon>
        <taxon>Pseudomonas</taxon>
    </lineage>
</organism>
<proteinExistence type="predicted"/>
<name>A0A089YA00_9PSED</name>
<feature type="transmembrane region" description="Helical" evidence="1">
    <location>
        <begin position="50"/>
        <end position="70"/>
    </location>
</feature>
<dbReference type="OrthoDB" id="9786302at2"/>
<dbReference type="Proteomes" id="UP000029493">
    <property type="component" value="Chromosome"/>
</dbReference>
<feature type="transmembrane region" description="Helical" evidence="1">
    <location>
        <begin position="117"/>
        <end position="138"/>
    </location>
</feature>
<accession>A0A089YA00</accession>
<keyword evidence="1" id="KW-0472">Membrane</keyword>
<gene>
    <name evidence="2" type="ORF">LK03_04885</name>
</gene>
<dbReference type="eggNOG" id="COG5528">
    <property type="taxonomic scope" value="Bacteria"/>
</dbReference>
<dbReference type="Pfam" id="PF10027">
    <property type="entry name" value="DUF2269"/>
    <property type="match status" value="1"/>
</dbReference>
<dbReference type="InterPro" id="IPR018729">
    <property type="entry name" value="DUF2269_transmembrane"/>
</dbReference>
<dbReference type="KEGG" id="psw:LK03_04885"/>
<feature type="transmembrane region" description="Helical" evidence="1">
    <location>
        <begin position="12"/>
        <end position="30"/>
    </location>
</feature>
<sequence>MDLLTTLKTVHIAANLLAVGSALGLGVWAWRARQQAGAAMAAGLLRGPLLAAWLLLVLSLLSMPFSGWWLVHLVGWPLGQAWLLASSTLYGVAAASTAWLLLRLYRQRRGASARPRLTLALALFSALCFVLIAALMGAKPV</sequence>
<dbReference type="STRING" id="157783.LK03_04885"/>
<dbReference type="RefSeq" id="WP_038411316.1">
    <property type="nucleotide sequence ID" value="NZ_CP009455.1"/>
</dbReference>
<keyword evidence="3" id="KW-1185">Reference proteome</keyword>
<evidence type="ECO:0000256" key="1">
    <source>
        <dbReference type="SAM" id="Phobius"/>
    </source>
</evidence>
<dbReference type="AlphaFoldDB" id="A0A089YA00"/>
<evidence type="ECO:0000313" key="2">
    <source>
        <dbReference type="EMBL" id="AIR88633.1"/>
    </source>
</evidence>
<evidence type="ECO:0000313" key="3">
    <source>
        <dbReference type="Proteomes" id="UP000029493"/>
    </source>
</evidence>
<dbReference type="EMBL" id="CP009455">
    <property type="protein sequence ID" value="AIR88633.1"/>
    <property type="molecule type" value="Genomic_DNA"/>
</dbReference>
<feature type="transmembrane region" description="Helical" evidence="1">
    <location>
        <begin position="82"/>
        <end position="105"/>
    </location>
</feature>
<reference evidence="2 3" key="1">
    <citation type="submission" date="2014-09" db="EMBL/GenBank/DDBJ databases">
        <authorList>
            <person name="Chan K.-G."/>
        </authorList>
    </citation>
    <scope>NUCLEOTIDE SEQUENCE [LARGE SCALE GENOMIC DNA]</scope>
    <source>
        <strain evidence="2 3">ND07</strain>
    </source>
</reference>
<keyword evidence="1" id="KW-0812">Transmembrane</keyword>
<protein>
    <submittedName>
        <fullName evidence="2">Membrane protein</fullName>
    </submittedName>
</protein>